<evidence type="ECO:0000256" key="4">
    <source>
        <dbReference type="ARBA" id="ARBA00022801"/>
    </source>
</evidence>
<organism evidence="8 9">
    <name type="scientific">Candidatus Neomicrothrix subdominans</name>
    <dbReference type="NCBI Taxonomy" id="2954438"/>
    <lineage>
        <taxon>Bacteria</taxon>
        <taxon>Bacillati</taxon>
        <taxon>Actinomycetota</taxon>
        <taxon>Acidimicrobiia</taxon>
        <taxon>Acidimicrobiales</taxon>
        <taxon>Microthrixaceae</taxon>
        <taxon>Candidatus Neomicrothrix</taxon>
    </lineage>
</organism>
<evidence type="ECO:0000313" key="9">
    <source>
        <dbReference type="Proteomes" id="UP000727993"/>
    </source>
</evidence>
<dbReference type="AlphaFoldDB" id="A0A936N8H5"/>
<dbReference type="GO" id="GO:0004540">
    <property type="term" value="F:RNA nuclease activity"/>
    <property type="evidence" value="ECO:0007669"/>
    <property type="project" value="InterPro"/>
</dbReference>
<evidence type="ECO:0000256" key="5">
    <source>
        <dbReference type="ARBA" id="ARBA00022842"/>
    </source>
</evidence>
<dbReference type="Gene3D" id="3.40.50.1010">
    <property type="entry name" value="5'-nuclease"/>
    <property type="match status" value="1"/>
</dbReference>
<dbReference type="InterPro" id="IPR022907">
    <property type="entry name" value="VapC_family"/>
</dbReference>
<keyword evidence="3 6" id="KW-0479">Metal-binding</keyword>
<dbReference type="EMBL" id="JADJZA010000001">
    <property type="protein sequence ID" value="MBK9295563.1"/>
    <property type="molecule type" value="Genomic_DNA"/>
</dbReference>
<dbReference type="HAMAP" id="MF_00265">
    <property type="entry name" value="VapC_Nob1"/>
    <property type="match status" value="1"/>
</dbReference>
<dbReference type="EC" id="3.1.-.-" evidence="6"/>
<dbReference type="GO" id="GO:0016787">
    <property type="term" value="F:hydrolase activity"/>
    <property type="evidence" value="ECO:0007669"/>
    <property type="project" value="UniProtKB-KW"/>
</dbReference>
<evidence type="ECO:0000259" key="7">
    <source>
        <dbReference type="Pfam" id="PF01850"/>
    </source>
</evidence>
<keyword evidence="6" id="KW-0800">Toxin</keyword>
<evidence type="ECO:0000313" key="8">
    <source>
        <dbReference type="EMBL" id="MBK9295563.1"/>
    </source>
</evidence>
<proteinExistence type="inferred from homology"/>
<dbReference type="Proteomes" id="UP000727993">
    <property type="component" value="Unassembled WGS sequence"/>
</dbReference>
<evidence type="ECO:0000256" key="3">
    <source>
        <dbReference type="ARBA" id="ARBA00022723"/>
    </source>
</evidence>
<sequence length="140" mass="14948">MTTYVDTSMLVKLIVAEAGTHAAYAVWGDALSLVAVSLIEVEAAAALAAAHRQGRLTLEAFHVAEHSLDDLVEQLDIIEVDVEVIERARKLAPHYALRGYDAVHLAAATLVGADVFTSADFALCEAAHQEGMLVANPLDR</sequence>
<accession>A0A936N8H5</accession>
<feature type="binding site" evidence="6">
    <location>
        <position position="6"/>
    </location>
    <ligand>
        <name>Mg(2+)</name>
        <dbReference type="ChEBI" id="CHEBI:18420"/>
    </ligand>
</feature>
<comment type="function">
    <text evidence="6">Toxic component of a toxin-antitoxin (TA) system. An RNase.</text>
</comment>
<reference evidence="8 9" key="1">
    <citation type="submission" date="2020-10" db="EMBL/GenBank/DDBJ databases">
        <title>Connecting structure to function with the recovery of over 1000 high-quality activated sludge metagenome-assembled genomes encoding full-length rRNA genes using long-read sequencing.</title>
        <authorList>
            <person name="Singleton C.M."/>
            <person name="Petriglieri F."/>
            <person name="Kristensen J.M."/>
            <person name="Kirkegaard R.H."/>
            <person name="Michaelsen T.Y."/>
            <person name="Andersen M.H."/>
            <person name="Karst S.M."/>
            <person name="Dueholm M.S."/>
            <person name="Nielsen P.H."/>
            <person name="Albertsen M."/>
        </authorList>
    </citation>
    <scope>NUCLEOTIDE SEQUENCE [LARGE SCALE GENOMIC DNA]</scope>
    <source>
        <strain evidence="8">Lyne_18-Q3-R50-59_MAXAC.006</strain>
    </source>
</reference>
<evidence type="ECO:0000256" key="2">
    <source>
        <dbReference type="ARBA" id="ARBA00022722"/>
    </source>
</evidence>
<dbReference type="InterPro" id="IPR029060">
    <property type="entry name" value="PIN-like_dom_sf"/>
</dbReference>
<evidence type="ECO:0000256" key="6">
    <source>
        <dbReference type="HAMAP-Rule" id="MF_00265"/>
    </source>
</evidence>
<dbReference type="CDD" id="cd09874">
    <property type="entry name" value="PIN_MT3492-like"/>
    <property type="match status" value="1"/>
</dbReference>
<comment type="similarity">
    <text evidence="6">Belongs to the PINc/VapC protein family.</text>
</comment>
<keyword evidence="1 6" id="KW-1277">Toxin-antitoxin system</keyword>
<dbReference type="Pfam" id="PF01850">
    <property type="entry name" value="PIN"/>
    <property type="match status" value="1"/>
</dbReference>
<dbReference type="InterPro" id="IPR002716">
    <property type="entry name" value="PIN_dom"/>
</dbReference>
<keyword evidence="5 6" id="KW-0460">Magnesium</keyword>
<dbReference type="PANTHER" id="PTHR35901:SF1">
    <property type="entry name" value="EXONUCLEASE VAPC9"/>
    <property type="match status" value="1"/>
</dbReference>
<evidence type="ECO:0000256" key="1">
    <source>
        <dbReference type="ARBA" id="ARBA00022649"/>
    </source>
</evidence>
<comment type="cofactor">
    <cofactor evidence="6">
        <name>Mg(2+)</name>
        <dbReference type="ChEBI" id="CHEBI:18420"/>
    </cofactor>
</comment>
<name>A0A936N8H5_9ACTN</name>
<keyword evidence="4 6" id="KW-0378">Hydrolase</keyword>
<dbReference type="GO" id="GO:0000287">
    <property type="term" value="F:magnesium ion binding"/>
    <property type="evidence" value="ECO:0007669"/>
    <property type="project" value="UniProtKB-UniRule"/>
</dbReference>
<dbReference type="PANTHER" id="PTHR35901">
    <property type="entry name" value="RIBONUCLEASE VAPC3"/>
    <property type="match status" value="1"/>
</dbReference>
<dbReference type="SUPFAM" id="SSF88723">
    <property type="entry name" value="PIN domain-like"/>
    <property type="match status" value="1"/>
</dbReference>
<feature type="domain" description="PIN" evidence="7">
    <location>
        <begin position="4"/>
        <end position="127"/>
    </location>
</feature>
<dbReference type="InterPro" id="IPR051619">
    <property type="entry name" value="TypeII_TA_RNase_PINc/VapC"/>
</dbReference>
<keyword evidence="2 6" id="KW-0540">Nuclease</keyword>
<comment type="caution">
    <text evidence="8">The sequence shown here is derived from an EMBL/GenBank/DDBJ whole genome shotgun (WGS) entry which is preliminary data.</text>
</comment>
<dbReference type="GO" id="GO:0090729">
    <property type="term" value="F:toxin activity"/>
    <property type="evidence" value="ECO:0007669"/>
    <property type="project" value="UniProtKB-KW"/>
</dbReference>
<feature type="binding site" evidence="6">
    <location>
        <position position="101"/>
    </location>
    <ligand>
        <name>Mg(2+)</name>
        <dbReference type="ChEBI" id="CHEBI:18420"/>
    </ligand>
</feature>
<gene>
    <name evidence="6" type="primary">vapC</name>
    <name evidence="8" type="ORF">IPN02_01540</name>
</gene>
<protein>
    <recommendedName>
        <fullName evidence="6">Ribonuclease VapC</fullName>
        <shortName evidence="6">RNase VapC</shortName>
        <ecNumber evidence="6">3.1.-.-</ecNumber>
    </recommendedName>
    <alternativeName>
        <fullName evidence="6">Toxin VapC</fullName>
    </alternativeName>
</protein>